<organism evidence="6 7">
    <name type="scientific">Talaromyces rugulosus</name>
    <name type="common">Penicillium rugulosum</name>
    <dbReference type="NCBI Taxonomy" id="121627"/>
    <lineage>
        <taxon>Eukaryota</taxon>
        <taxon>Fungi</taxon>
        <taxon>Dikarya</taxon>
        <taxon>Ascomycota</taxon>
        <taxon>Pezizomycotina</taxon>
        <taxon>Eurotiomycetes</taxon>
        <taxon>Eurotiomycetidae</taxon>
        <taxon>Eurotiales</taxon>
        <taxon>Trichocomaceae</taxon>
        <taxon>Talaromyces</taxon>
        <taxon>Talaromyces sect. Islandici</taxon>
    </lineage>
</organism>
<dbReference type="GO" id="GO:0045337">
    <property type="term" value="P:farnesyl diphosphate biosynthetic process"/>
    <property type="evidence" value="ECO:0007669"/>
    <property type="project" value="TreeGrafter"/>
</dbReference>
<reference evidence="7" key="1">
    <citation type="submission" date="2020-06" db="EMBL/GenBank/DDBJ databases">
        <title>A chromosome-scale genome assembly of Talaromyces rugulosus W13939.</title>
        <authorList>
            <person name="Wang B."/>
            <person name="Guo L."/>
            <person name="Ye K."/>
            <person name="Wang L."/>
        </authorList>
    </citation>
    <scope>NUCLEOTIDE SEQUENCE [LARGE SCALE GENOMIC DNA]</scope>
    <source>
        <strain evidence="7">W13939</strain>
    </source>
</reference>
<dbReference type="EMBL" id="CP055900">
    <property type="protein sequence ID" value="QKX59060.1"/>
    <property type="molecule type" value="Genomic_DNA"/>
</dbReference>
<evidence type="ECO:0000313" key="6">
    <source>
        <dbReference type="EMBL" id="QKX59060.1"/>
    </source>
</evidence>
<dbReference type="GO" id="GO:0043386">
    <property type="term" value="P:mycotoxin biosynthetic process"/>
    <property type="evidence" value="ECO:0007669"/>
    <property type="project" value="UniProtKB-ARBA"/>
</dbReference>
<dbReference type="GO" id="GO:0004337">
    <property type="term" value="F:(2E,6E)-farnesyl diphosphate synthase activity"/>
    <property type="evidence" value="ECO:0007669"/>
    <property type="project" value="TreeGrafter"/>
</dbReference>
<name>A0A7H8QY65_TALRU</name>
<keyword evidence="7" id="KW-1185">Reference proteome</keyword>
<evidence type="ECO:0000256" key="1">
    <source>
        <dbReference type="ARBA" id="ARBA00001946"/>
    </source>
</evidence>
<dbReference type="PANTHER" id="PTHR11525">
    <property type="entry name" value="FARNESYL-PYROPHOSPHATE SYNTHETASE"/>
    <property type="match status" value="1"/>
</dbReference>
<dbReference type="Proteomes" id="UP000509510">
    <property type="component" value="Chromosome III"/>
</dbReference>
<dbReference type="InterPro" id="IPR000092">
    <property type="entry name" value="Polyprenyl_synt"/>
</dbReference>
<dbReference type="PANTHER" id="PTHR11525:SF0">
    <property type="entry name" value="FARNESYL PYROPHOSPHATE SYNTHASE"/>
    <property type="match status" value="1"/>
</dbReference>
<dbReference type="AlphaFoldDB" id="A0A7H8QY65"/>
<dbReference type="InterPro" id="IPR008949">
    <property type="entry name" value="Isoprenoid_synthase_dom_sf"/>
</dbReference>
<gene>
    <name evidence="6" type="ORF">TRUGW13939_06190</name>
</gene>
<evidence type="ECO:0000313" key="7">
    <source>
        <dbReference type="Proteomes" id="UP000509510"/>
    </source>
</evidence>
<dbReference type="KEGG" id="trg:TRUGW13939_06190"/>
<dbReference type="RefSeq" id="XP_035345238.1">
    <property type="nucleotide sequence ID" value="XM_035489345.1"/>
</dbReference>
<evidence type="ECO:0000256" key="4">
    <source>
        <dbReference type="ARBA" id="ARBA00022842"/>
    </source>
</evidence>
<accession>A0A7H8QY65</accession>
<dbReference type="Pfam" id="PF00348">
    <property type="entry name" value="polyprenyl_synt"/>
    <property type="match status" value="2"/>
</dbReference>
<dbReference type="GO" id="GO:0046165">
    <property type="term" value="P:alcohol biosynthetic process"/>
    <property type="evidence" value="ECO:0007669"/>
    <property type="project" value="UniProtKB-ARBA"/>
</dbReference>
<dbReference type="GO" id="GO:0046872">
    <property type="term" value="F:metal ion binding"/>
    <property type="evidence" value="ECO:0007669"/>
    <property type="project" value="UniProtKB-KW"/>
</dbReference>
<evidence type="ECO:0008006" key="8">
    <source>
        <dbReference type="Google" id="ProtNLM"/>
    </source>
</evidence>
<evidence type="ECO:0000256" key="5">
    <source>
        <dbReference type="RuleBase" id="RU004466"/>
    </source>
</evidence>
<dbReference type="GeneID" id="55993685"/>
<protein>
    <recommendedName>
        <fullName evidence="8">Farnesyl diphosphate synthase</fullName>
    </recommendedName>
</protein>
<evidence type="ECO:0000256" key="3">
    <source>
        <dbReference type="ARBA" id="ARBA00022723"/>
    </source>
</evidence>
<dbReference type="OrthoDB" id="10257492at2759"/>
<dbReference type="GO" id="GO:0004161">
    <property type="term" value="F:dimethylallyltranstransferase activity"/>
    <property type="evidence" value="ECO:0007669"/>
    <property type="project" value="TreeGrafter"/>
</dbReference>
<sequence>MPSLDITGFQTEGFRLLCEFVTYENFPGTPAEAMERLHRIIITTQGGQMSRSRVMFKMVESMLDHEPTEDQVREVYVLGWAMELLQFVIITSDDIVDQDHWRRGRWAWHCQPGVGLGAVFDSFVGAFLALAFLKKHLGTHLAYILMVESINQELLHVQPMQSWGHMDTAENLKASHAITNEMAVYYQSQNDYLDLYGTKAQNGKEGSDIQGNKCSWLIVEALKNCNSSQREILKANYGRDDQECAEKVKVIFEELDMSEAFQSYKKNTVTEIERLSQLMSQVA</sequence>
<keyword evidence="3" id="KW-0479">Metal-binding</keyword>
<keyword evidence="4" id="KW-0460">Magnesium</keyword>
<dbReference type="InterPro" id="IPR039702">
    <property type="entry name" value="FPS1-like"/>
</dbReference>
<comment type="similarity">
    <text evidence="5">Belongs to the FPP/GGPP synthase family.</text>
</comment>
<dbReference type="Gene3D" id="1.10.600.10">
    <property type="entry name" value="Farnesyl Diphosphate Synthase"/>
    <property type="match status" value="2"/>
</dbReference>
<dbReference type="SUPFAM" id="SSF48576">
    <property type="entry name" value="Terpenoid synthases"/>
    <property type="match status" value="1"/>
</dbReference>
<keyword evidence="2 5" id="KW-0808">Transferase</keyword>
<proteinExistence type="inferred from homology"/>
<evidence type="ECO:0000256" key="2">
    <source>
        <dbReference type="ARBA" id="ARBA00022679"/>
    </source>
</evidence>
<comment type="cofactor">
    <cofactor evidence="1">
        <name>Mg(2+)</name>
        <dbReference type="ChEBI" id="CHEBI:18420"/>
    </cofactor>
</comment>
<dbReference type="GO" id="GO:0005737">
    <property type="term" value="C:cytoplasm"/>
    <property type="evidence" value="ECO:0007669"/>
    <property type="project" value="TreeGrafter"/>
</dbReference>